<dbReference type="Pfam" id="PF13559">
    <property type="entry name" value="DUF4129"/>
    <property type="match status" value="1"/>
</dbReference>
<name>A0ABS1CCS2_9GAMM</name>
<dbReference type="Pfam" id="PF11992">
    <property type="entry name" value="TgpA_N"/>
    <property type="match status" value="1"/>
</dbReference>
<dbReference type="SUPFAM" id="SSF54001">
    <property type="entry name" value="Cysteine proteinases"/>
    <property type="match status" value="1"/>
</dbReference>
<dbReference type="PANTHER" id="PTHR42736">
    <property type="entry name" value="PROTEIN-GLUTAMINE GAMMA-GLUTAMYLTRANSFERASE"/>
    <property type="match status" value="1"/>
</dbReference>
<gene>
    <name evidence="3" type="ORF">CKO31_02020</name>
</gene>
<evidence type="ECO:0000259" key="2">
    <source>
        <dbReference type="SMART" id="SM00460"/>
    </source>
</evidence>
<dbReference type="EMBL" id="NRRV01000003">
    <property type="protein sequence ID" value="MBK1629533.1"/>
    <property type="molecule type" value="Genomic_DNA"/>
</dbReference>
<dbReference type="InterPro" id="IPR025403">
    <property type="entry name" value="TgpA-like_C"/>
</dbReference>
<dbReference type="InterPro" id="IPR021878">
    <property type="entry name" value="TgpA_N"/>
</dbReference>
<dbReference type="InterPro" id="IPR052901">
    <property type="entry name" value="Bact_TGase-like"/>
</dbReference>
<accession>A0ABS1CCS2</accession>
<keyword evidence="1" id="KW-0812">Transmembrane</keyword>
<keyword evidence="1" id="KW-0472">Membrane</keyword>
<dbReference type="SMART" id="SM00460">
    <property type="entry name" value="TGc"/>
    <property type="match status" value="1"/>
</dbReference>
<organism evidence="3 4">
    <name type="scientific">Thiohalocapsa halophila</name>
    <dbReference type="NCBI Taxonomy" id="69359"/>
    <lineage>
        <taxon>Bacteria</taxon>
        <taxon>Pseudomonadati</taxon>
        <taxon>Pseudomonadota</taxon>
        <taxon>Gammaproteobacteria</taxon>
        <taxon>Chromatiales</taxon>
        <taxon>Chromatiaceae</taxon>
        <taxon>Thiohalocapsa</taxon>
    </lineage>
</organism>
<evidence type="ECO:0000313" key="4">
    <source>
        <dbReference type="Proteomes" id="UP000748752"/>
    </source>
</evidence>
<feature type="transmembrane region" description="Helical" evidence="1">
    <location>
        <begin position="147"/>
        <end position="166"/>
    </location>
</feature>
<feature type="transmembrane region" description="Helical" evidence="1">
    <location>
        <begin position="218"/>
        <end position="234"/>
    </location>
</feature>
<comment type="caution">
    <text evidence="3">The sequence shown here is derived from an EMBL/GenBank/DDBJ whole genome shotgun (WGS) entry which is preliminary data.</text>
</comment>
<reference evidence="3 4" key="1">
    <citation type="journal article" date="2020" name="Microorganisms">
        <title>Osmotic Adaptation and Compatible Solute Biosynthesis of Phototrophic Bacteria as Revealed from Genome Analyses.</title>
        <authorList>
            <person name="Imhoff J.F."/>
            <person name="Rahn T."/>
            <person name="Kunzel S."/>
            <person name="Keller A."/>
            <person name="Neulinger S.C."/>
        </authorList>
    </citation>
    <scope>NUCLEOTIDE SEQUENCE [LARGE SCALE GENOMIC DNA]</scope>
    <source>
        <strain evidence="3 4">DSM 6210</strain>
    </source>
</reference>
<keyword evidence="1" id="KW-1133">Transmembrane helix</keyword>
<dbReference type="InterPro" id="IPR038765">
    <property type="entry name" value="Papain-like_cys_pep_sf"/>
</dbReference>
<feature type="transmembrane region" description="Helical" evidence="1">
    <location>
        <begin position="644"/>
        <end position="666"/>
    </location>
</feature>
<dbReference type="Pfam" id="PF01841">
    <property type="entry name" value="Transglut_core"/>
    <property type="match status" value="1"/>
</dbReference>
<evidence type="ECO:0000256" key="1">
    <source>
        <dbReference type="SAM" id="Phobius"/>
    </source>
</evidence>
<dbReference type="Gene3D" id="3.10.620.30">
    <property type="match status" value="1"/>
</dbReference>
<feature type="transmembrane region" description="Helical" evidence="1">
    <location>
        <begin position="196"/>
        <end position="212"/>
    </location>
</feature>
<feature type="domain" description="Transglutaminase-like" evidence="2">
    <location>
        <begin position="496"/>
        <end position="567"/>
    </location>
</feature>
<protein>
    <recommendedName>
        <fullName evidence="2">Transglutaminase-like domain-containing protein</fullName>
    </recommendedName>
</protein>
<keyword evidence="4" id="KW-1185">Reference proteome</keyword>
<feature type="transmembrane region" description="Helical" evidence="1">
    <location>
        <begin position="254"/>
        <end position="275"/>
    </location>
</feature>
<dbReference type="PANTHER" id="PTHR42736:SF1">
    <property type="entry name" value="PROTEIN-GLUTAMINE GAMMA-GLUTAMYLTRANSFERASE"/>
    <property type="match status" value="1"/>
</dbReference>
<dbReference type="InterPro" id="IPR002931">
    <property type="entry name" value="Transglutaminase-like"/>
</dbReference>
<dbReference type="Proteomes" id="UP000748752">
    <property type="component" value="Unassembled WGS sequence"/>
</dbReference>
<sequence>MPTHSTTATDCVCRGSASTRAAAAATSTAASGHSRGLRHRSKRAMADEHAAADRFDHAIAWARQRLAQAMRRRRLGPLTASGAAKTGRPAAPAAEAPDTAQLVAATLLLGVCALPLMAALDPQVGGFILGVLALRVIAIRWPGLQPGMLVLALLTLVGGLNVLDAYRGVAGQEPGTALLLSMVALKLLEVRSKRDLRVLLLVLGFVLVVQFLFDESLWRALLMVALAVASFALLRDLGLPTHSPSLPRRIREGLGSTGVMAVQALPLTLVLFLLFPRLDTPLWDLGLDNPHAITGLKDWLEPGSITDLVVSGEPVMRVRFDREPALSPEAMYWRGPVLWHAEGNRFEPAAPGDFPAADVSVEALSEPVTYTALLEPSDQRWITALDMPISAPRGAALTSDLQLLADRAIDERELYRLRSAVEYRADGLTLDEELAATALPANKVTPRMRELVARWIADDPPPATVVQRALDHFNRQPFRYSLLAPNMGEKAMDGFLFEEQVGFCEHYAAAFTLLMRIADIPTRIVLGYLGGERNPYSGDYLVRQSEAHAWTEVWLPEQGWTRVDPTAAVAAERVDPDGGIAALGANAPARFRVDDGSLVGRAIRNLHLAADAFDAAWQSWVVGFSRFKQQRLLSGLGLGRFRDFGLVALMALAGAGVMLAWALWLARPTPERDPVAAAYKEFQRRLRRIDPVLAKHPDEGPLDHHARLVAARPDLAGDADAVVDAYVRLRYAGGEAGDDTLGRLQRAIRDLRVRRRPGPPAPSRLGRR</sequence>
<evidence type="ECO:0000313" key="3">
    <source>
        <dbReference type="EMBL" id="MBK1629533.1"/>
    </source>
</evidence>
<proteinExistence type="predicted"/>